<name>A0ABU2ZKX0_9ALTE</name>
<organism evidence="1 2">
    <name type="scientific">Glaciecola petra</name>
    <dbReference type="NCBI Taxonomy" id="3075602"/>
    <lineage>
        <taxon>Bacteria</taxon>
        <taxon>Pseudomonadati</taxon>
        <taxon>Pseudomonadota</taxon>
        <taxon>Gammaproteobacteria</taxon>
        <taxon>Alteromonadales</taxon>
        <taxon>Alteromonadaceae</taxon>
        <taxon>Glaciecola</taxon>
    </lineage>
</organism>
<protein>
    <submittedName>
        <fullName evidence="1">Acyloxyacyl hydrolase</fullName>
    </submittedName>
</protein>
<evidence type="ECO:0000313" key="2">
    <source>
        <dbReference type="Proteomes" id="UP001253545"/>
    </source>
</evidence>
<dbReference type="RefSeq" id="WP_311366789.1">
    <property type="nucleotide sequence ID" value="NZ_JAVRHX010000001.1"/>
</dbReference>
<gene>
    <name evidence="1" type="ORF">RM552_00235</name>
</gene>
<keyword evidence="2" id="KW-1185">Reference proteome</keyword>
<sequence length="177" mass="20750">MQVIAEEVDKSSNNLFSGEFSVSVGEGKSRWYFRDRGELSSQAYRFAYIMPTKYAWTFHQTHELKLELEMGVHHWRDSWLEKSKSGVFFTPMWRYYIPALSQSLYFGLGIGLAYTDDDVLMDRELGSRFLFEDKFELGMVIAQKHRVSLSVNHYSNANIADINHGVNYYFVNYAFNF</sequence>
<comment type="caution">
    <text evidence="1">The sequence shown here is derived from an EMBL/GenBank/DDBJ whole genome shotgun (WGS) entry which is preliminary data.</text>
</comment>
<evidence type="ECO:0000313" key="1">
    <source>
        <dbReference type="EMBL" id="MDT0593265.1"/>
    </source>
</evidence>
<dbReference type="Gene3D" id="2.40.160.20">
    <property type="match status" value="1"/>
</dbReference>
<dbReference type="InterPro" id="IPR018550">
    <property type="entry name" value="Lipid-A_deacylase-rel"/>
</dbReference>
<dbReference type="Pfam" id="PF09411">
    <property type="entry name" value="PagL"/>
    <property type="match status" value="1"/>
</dbReference>
<keyword evidence="1" id="KW-0378">Hydrolase</keyword>
<dbReference type="Proteomes" id="UP001253545">
    <property type="component" value="Unassembled WGS sequence"/>
</dbReference>
<dbReference type="EMBL" id="JAVRHX010000001">
    <property type="protein sequence ID" value="MDT0593265.1"/>
    <property type="molecule type" value="Genomic_DNA"/>
</dbReference>
<reference evidence="1 2" key="1">
    <citation type="submission" date="2023-09" db="EMBL/GenBank/DDBJ databases">
        <authorList>
            <person name="Rey-Velasco X."/>
        </authorList>
    </citation>
    <scope>NUCLEOTIDE SEQUENCE [LARGE SCALE GENOMIC DNA]</scope>
    <source>
        <strain evidence="1 2">P117</strain>
    </source>
</reference>
<proteinExistence type="predicted"/>
<accession>A0ABU2ZKX0</accession>
<dbReference type="GO" id="GO:0016787">
    <property type="term" value="F:hydrolase activity"/>
    <property type="evidence" value="ECO:0007669"/>
    <property type="project" value="UniProtKB-KW"/>
</dbReference>